<gene>
    <name evidence="1" type="ORF">LCGC14_0559800</name>
</gene>
<reference evidence="1" key="1">
    <citation type="journal article" date="2015" name="Nature">
        <title>Complex archaea that bridge the gap between prokaryotes and eukaryotes.</title>
        <authorList>
            <person name="Spang A."/>
            <person name="Saw J.H."/>
            <person name="Jorgensen S.L."/>
            <person name="Zaremba-Niedzwiedzka K."/>
            <person name="Martijn J."/>
            <person name="Lind A.E."/>
            <person name="van Eijk R."/>
            <person name="Schleper C."/>
            <person name="Guy L."/>
            <person name="Ettema T.J."/>
        </authorList>
    </citation>
    <scope>NUCLEOTIDE SEQUENCE</scope>
</reference>
<dbReference type="EMBL" id="LAZR01000794">
    <property type="protein sequence ID" value="KKN57683.1"/>
    <property type="molecule type" value="Genomic_DNA"/>
</dbReference>
<evidence type="ECO:0000313" key="1">
    <source>
        <dbReference type="EMBL" id="KKN57683.1"/>
    </source>
</evidence>
<evidence type="ECO:0008006" key="2">
    <source>
        <dbReference type="Google" id="ProtNLM"/>
    </source>
</evidence>
<dbReference type="AlphaFoldDB" id="A0A0F9UVL1"/>
<proteinExistence type="predicted"/>
<comment type="caution">
    <text evidence="1">The sequence shown here is derived from an EMBL/GenBank/DDBJ whole genome shotgun (WGS) entry which is preliminary data.</text>
</comment>
<protein>
    <recommendedName>
        <fullName evidence="2">HEPN AbiU2-like domain-containing protein</fullName>
    </recommendedName>
</protein>
<organism evidence="1">
    <name type="scientific">marine sediment metagenome</name>
    <dbReference type="NCBI Taxonomy" id="412755"/>
    <lineage>
        <taxon>unclassified sequences</taxon>
        <taxon>metagenomes</taxon>
        <taxon>ecological metagenomes</taxon>
    </lineage>
</organism>
<accession>A0A0F9UVL1</accession>
<sequence length="195" mass="22735">MIDELKNSVNEQIPESILYDYAMLKGLQAKKSNRYIALAELSMHSKIVQSDLSILILNYKKSTTEMEKKFYSRISSTIVFEYLSDVNFLLGNKLTKELIRIEFTQLAQNAKELNKEFSLFKKENLPTFKFIRNELGAHKSKNTEFLITSLFDVDDEKIMDLSADLVLINNKLFRLMTKIYKSISEYHKKNGIIKN</sequence>
<name>A0A0F9UVL1_9ZZZZ</name>